<gene>
    <name evidence="1" type="ORF">PECAL_2P06070</name>
</gene>
<evidence type="ECO:0000313" key="1">
    <source>
        <dbReference type="EMBL" id="CAH0367579.1"/>
    </source>
</evidence>
<dbReference type="AlphaFoldDB" id="A0A8J2SJA4"/>
<reference evidence="1" key="1">
    <citation type="submission" date="2021-11" db="EMBL/GenBank/DDBJ databases">
        <authorList>
            <consortium name="Genoscope - CEA"/>
            <person name="William W."/>
        </authorList>
    </citation>
    <scope>NUCLEOTIDE SEQUENCE</scope>
</reference>
<protein>
    <submittedName>
        <fullName evidence="1">Uncharacterized protein</fullName>
    </submittedName>
</protein>
<dbReference type="OrthoDB" id="10054414at2759"/>
<sequence>MPKALDVIHKLAVSGLVTATLFGIYTCVDGTRHIVAARKKEAARMAAAGEAPKPPPKHEKYFSWSGTASELLRHVRPEMRQLLRDALDAQMFVAIVTLSPQTSLIREVTRLLFPKDFQLIIIRGNDGNWFYGGQGSSRGKQPHIASAVEELSHAHAAQISRRSTLLIDDDAQNINDALVNGVNAILYAPHDPSCLQRGVAALGEA</sequence>
<keyword evidence="2" id="KW-1185">Reference proteome</keyword>
<accession>A0A8J2SJA4</accession>
<dbReference type="SUPFAM" id="SSF56784">
    <property type="entry name" value="HAD-like"/>
    <property type="match status" value="1"/>
</dbReference>
<comment type="caution">
    <text evidence="1">The sequence shown here is derived from an EMBL/GenBank/DDBJ whole genome shotgun (WGS) entry which is preliminary data.</text>
</comment>
<dbReference type="InterPro" id="IPR036412">
    <property type="entry name" value="HAD-like_sf"/>
</dbReference>
<dbReference type="EMBL" id="CAKKNE010000002">
    <property type="protein sequence ID" value="CAH0367579.1"/>
    <property type="molecule type" value="Genomic_DNA"/>
</dbReference>
<evidence type="ECO:0000313" key="2">
    <source>
        <dbReference type="Proteomes" id="UP000789595"/>
    </source>
</evidence>
<proteinExistence type="predicted"/>
<dbReference type="Proteomes" id="UP000789595">
    <property type="component" value="Unassembled WGS sequence"/>
</dbReference>
<name>A0A8J2SJA4_9STRA</name>
<organism evidence="1 2">
    <name type="scientific">Pelagomonas calceolata</name>
    <dbReference type="NCBI Taxonomy" id="35677"/>
    <lineage>
        <taxon>Eukaryota</taxon>
        <taxon>Sar</taxon>
        <taxon>Stramenopiles</taxon>
        <taxon>Ochrophyta</taxon>
        <taxon>Pelagophyceae</taxon>
        <taxon>Pelagomonadales</taxon>
        <taxon>Pelagomonadaceae</taxon>
        <taxon>Pelagomonas</taxon>
    </lineage>
</organism>